<evidence type="ECO:0000313" key="1">
    <source>
        <dbReference type="EMBL" id="VUC24562.1"/>
    </source>
</evidence>
<dbReference type="Proteomes" id="UP000766486">
    <property type="component" value="Unassembled WGS sequence"/>
</dbReference>
<evidence type="ECO:0008006" key="3">
    <source>
        <dbReference type="Google" id="ProtNLM"/>
    </source>
</evidence>
<sequence length="340" mass="39797">MALLEIPREIRLSILNFVISSPVNPPASPSKTQRGRKQLRQKAWLGYAWIASAIWQLPPQSSSALSLLLVNKQINIETRHVIEHAPDKYHVDVMFLKDYGLWTTWSIPALPRTRYIESVHATFRIFEPQGLKTRFRDSMKFDYTSIGPPWSSWSLYQMLMSLLRAGPGYVYSLRRWDYEKSATSQYVVKNIIIDVLAPSDGVEHKSMMVNNKDYEERLEWLSDDIDDNNSIPMENRLATYMCNSLNTLLTLDYDSLNYGALVYEGVQEKIQILVNGRLFREFNIEEMEASISVQYFGELPDRTEDRKEKYQKWKAWLAERRQRMKEGLELDNNRPVEKII</sequence>
<accession>A0ABY6U1T6</accession>
<protein>
    <recommendedName>
        <fullName evidence="3">F-box domain-containing protein</fullName>
    </recommendedName>
</protein>
<evidence type="ECO:0000313" key="2">
    <source>
        <dbReference type="Proteomes" id="UP000766486"/>
    </source>
</evidence>
<organism evidence="1 2">
    <name type="scientific">Bionectria ochroleuca</name>
    <name type="common">Gliocladium roseum</name>
    <dbReference type="NCBI Taxonomy" id="29856"/>
    <lineage>
        <taxon>Eukaryota</taxon>
        <taxon>Fungi</taxon>
        <taxon>Dikarya</taxon>
        <taxon>Ascomycota</taxon>
        <taxon>Pezizomycotina</taxon>
        <taxon>Sordariomycetes</taxon>
        <taxon>Hypocreomycetidae</taxon>
        <taxon>Hypocreales</taxon>
        <taxon>Bionectriaceae</taxon>
        <taxon>Clonostachys</taxon>
    </lineage>
</organism>
<keyword evidence="2" id="KW-1185">Reference proteome</keyword>
<reference evidence="1 2" key="1">
    <citation type="submission" date="2019-06" db="EMBL/GenBank/DDBJ databases">
        <authorList>
            <person name="Broberg M."/>
        </authorList>
    </citation>
    <scope>NUCLEOTIDE SEQUENCE [LARGE SCALE GENOMIC DNA]</scope>
</reference>
<proteinExistence type="predicted"/>
<name>A0ABY6U1T6_BIOOC</name>
<dbReference type="EMBL" id="CABFNS010000720">
    <property type="protein sequence ID" value="VUC24562.1"/>
    <property type="molecule type" value="Genomic_DNA"/>
</dbReference>
<comment type="caution">
    <text evidence="1">The sequence shown here is derived from an EMBL/GenBank/DDBJ whole genome shotgun (WGS) entry which is preliminary data.</text>
</comment>
<gene>
    <name evidence="1" type="ORF">CLO192961_LOCUS143219</name>
</gene>